<feature type="signal peptide" evidence="1">
    <location>
        <begin position="1"/>
        <end position="20"/>
    </location>
</feature>
<proteinExistence type="predicted"/>
<dbReference type="OrthoDB" id="5562884at2"/>
<accession>A0A437PR68</accession>
<evidence type="ECO:0000313" key="3">
    <source>
        <dbReference type="Proteomes" id="UP000282832"/>
    </source>
</evidence>
<gene>
    <name evidence="2" type="ORF">EOJ36_06905</name>
</gene>
<dbReference type="RefSeq" id="WP_127803728.1">
    <property type="nucleotide sequence ID" value="NZ_SACY01000003.1"/>
</dbReference>
<evidence type="ECO:0000313" key="2">
    <source>
        <dbReference type="EMBL" id="RVU24736.1"/>
    </source>
</evidence>
<keyword evidence="3" id="KW-1185">Reference proteome</keyword>
<evidence type="ECO:0008006" key="4">
    <source>
        <dbReference type="Google" id="ProtNLM"/>
    </source>
</evidence>
<dbReference type="AlphaFoldDB" id="A0A437PR68"/>
<organism evidence="2 3">
    <name type="scientific">Sandaracinomonas limnophila</name>
    <dbReference type="NCBI Taxonomy" id="1862386"/>
    <lineage>
        <taxon>Bacteria</taxon>
        <taxon>Pseudomonadati</taxon>
        <taxon>Bacteroidota</taxon>
        <taxon>Cytophagia</taxon>
        <taxon>Cytophagales</taxon>
        <taxon>Flectobacillaceae</taxon>
        <taxon>Sandaracinomonas</taxon>
    </lineage>
</organism>
<feature type="chain" id="PRO_5019407361" description="Transporter" evidence="1">
    <location>
        <begin position="21"/>
        <end position="297"/>
    </location>
</feature>
<evidence type="ECO:0000256" key="1">
    <source>
        <dbReference type="SAM" id="SignalP"/>
    </source>
</evidence>
<sequence>MKKLCFFLFLFVGLGNQIIAQMPNDHVYMAKKDICAAVIYSNTSWNQYWENTLFRDNQNLGTVSTQSYMLMAAYGLKDNTNLIASIPYVQTNASAGNLLGQKGIQDAGIWVKQKVQISKGLNSQFVGGITVPVSNYVSEFMPLSIGNKATDLQVRGMLTYQIPNTKFYTNALVGYHLRGVSKLDRDSYLNGITMINTATADVPDAMEASFKVGYLKWDNQVELYVDHFACVSGDNMRRNDMPFPTNKTMMTSVGIYGKYQPKNIGVNARIQHVLQGVNTAQMTTYSVGLLYQFTLLK</sequence>
<keyword evidence="1" id="KW-0732">Signal</keyword>
<protein>
    <recommendedName>
        <fullName evidence="4">Transporter</fullName>
    </recommendedName>
</protein>
<comment type="caution">
    <text evidence="2">The sequence shown here is derived from an EMBL/GenBank/DDBJ whole genome shotgun (WGS) entry which is preliminary data.</text>
</comment>
<reference evidence="2 3" key="1">
    <citation type="submission" date="2019-01" db="EMBL/GenBank/DDBJ databases">
        <authorList>
            <person name="Chen W.-M."/>
        </authorList>
    </citation>
    <scope>NUCLEOTIDE SEQUENCE [LARGE SCALE GENOMIC DNA]</scope>
    <source>
        <strain evidence="2 3">FSY-15</strain>
    </source>
</reference>
<name>A0A437PR68_9BACT</name>
<dbReference type="Proteomes" id="UP000282832">
    <property type="component" value="Unassembled WGS sequence"/>
</dbReference>
<dbReference type="EMBL" id="SACY01000003">
    <property type="protein sequence ID" value="RVU24736.1"/>
    <property type="molecule type" value="Genomic_DNA"/>
</dbReference>